<dbReference type="InterPro" id="IPR029058">
    <property type="entry name" value="AB_hydrolase_fold"/>
</dbReference>
<keyword evidence="4" id="KW-1185">Reference proteome</keyword>
<feature type="domain" description="AB hydrolase-1" evidence="2">
    <location>
        <begin position="123"/>
        <end position="232"/>
    </location>
</feature>
<evidence type="ECO:0000313" key="4">
    <source>
        <dbReference type="Proteomes" id="UP000703269"/>
    </source>
</evidence>
<evidence type="ECO:0000256" key="1">
    <source>
        <dbReference type="SAM" id="SignalP"/>
    </source>
</evidence>
<dbReference type="Proteomes" id="UP000703269">
    <property type="component" value="Unassembled WGS sequence"/>
</dbReference>
<dbReference type="Gene3D" id="3.40.50.1820">
    <property type="entry name" value="alpha/beta hydrolase"/>
    <property type="match status" value="1"/>
</dbReference>
<dbReference type="AlphaFoldDB" id="A0A9P3LBH1"/>
<evidence type="ECO:0000313" key="3">
    <source>
        <dbReference type="EMBL" id="GJE88554.1"/>
    </source>
</evidence>
<dbReference type="OrthoDB" id="1743579at2759"/>
<feature type="signal peptide" evidence="1">
    <location>
        <begin position="1"/>
        <end position="21"/>
    </location>
</feature>
<comment type="caution">
    <text evidence="3">The sequence shown here is derived from an EMBL/GenBank/DDBJ whole genome shotgun (WGS) entry which is preliminary data.</text>
</comment>
<name>A0A9P3LBH1_9APHY</name>
<dbReference type="InterPro" id="IPR000073">
    <property type="entry name" value="AB_hydrolase_1"/>
</dbReference>
<protein>
    <submittedName>
        <fullName evidence="3">Alpha/beta-hydrolase</fullName>
    </submittedName>
</protein>
<proteinExistence type="predicted"/>
<reference evidence="3 4" key="1">
    <citation type="submission" date="2021-08" db="EMBL/GenBank/DDBJ databases">
        <title>Draft Genome Sequence of Phanerochaete sordida strain YK-624.</title>
        <authorList>
            <person name="Mori T."/>
            <person name="Dohra H."/>
            <person name="Suzuki T."/>
            <person name="Kawagishi H."/>
            <person name="Hirai H."/>
        </authorList>
    </citation>
    <scope>NUCLEOTIDE SEQUENCE [LARGE SCALE GENOMIC DNA]</scope>
    <source>
        <strain evidence="3 4">YK-624</strain>
    </source>
</reference>
<dbReference type="Pfam" id="PF12697">
    <property type="entry name" value="Abhydrolase_6"/>
    <property type="match status" value="1"/>
</dbReference>
<organism evidence="3 4">
    <name type="scientific">Phanerochaete sordida</name>
    <dbReference type="NCBI Taxonomy" id="48140"/>
    <lineage>
        <taxon>Eukaryota</taxon>
        <taxon>Fungi</taxon>
        <taxon>Dikarya</taxon>
        <taxon>Basidiomycota</taxon>
        <taxon>Agaricomycotina</taxon>
        <taxon>Agaricomycetes</taxon>
        <taxon>Polyporales</taxon>
        <taxon>Phanerochaetaceae</taxon>
        <taxon>Phanerochaete</taxon>
    </lineage>
</organism>
<dbReference type="SUPFAM" id="SSF53474">
    <property type="entry name" value="alpha/beta-Hydrolases"/>
    <property type="match status" value="1"/>
</dbReference>
<sequence>MLLASTSRLFLLGLVLAAAAADPGPANNTAGYDTSRVGPSNAICVRETYQLDITSNNIQFHDVDSNANQTYLEALFQTFSTLMTNLTLMYEQPYRQPVHNSYNISGTLCVPKDVIENTFDVQLLLHGITWDSSYWDFVPDNSTEQYSYVYAAAEAGYVTFRYDQLGAGLSEHPEDAYNVVQAFTDLAIATKIAQMLRSGDIGGVKFDKVIGVGHSYGSITISEFMKKRLYYTPGPTGRF</sequence>
<gene>
    <name evidence="3" type="ORF">PsYK624_046370</name>
</gene>
<evidence type="ECO:0000259" key="2">
    <source>
        <dbReference type="Pfam" id="PF12697"/>
    </source>
</evidence>
<accession>A0A9P3LBH1</accession>
<dbReference type="EMBL" id="BPQB01000009">
    <property type="protein sequence ID" value="GJE88554.1"/>
    <property type="molecule type" value="Genomic_DNA"/>
</dbReference>
<feature type="chain" id="PRO_5040135391" evidence="1">
    <location>
        <begin position="22"/>
        <end position="239"/>
    </location>
</feature>
<keyword evidence="1" id="KW-0732">Signal</keyword>